<keyword evidence="3" id="KW-1185">Reference proteome</keyword>
<accession>A0A8S1R1B9</accession>
<gene>
    <name evidence="2" type="ORF">PSON_ATCC_30995.1.T1320090</name>
</gene>
<comment type="caution">
    <text evidence="2">The sequence shown here is derived from an EMBL/GenBank/DDBJ whole genome shotgun (WGS) entry which is preliminary data.</text>
</comment>
<organism evidence="2 3">
    <name type="scientific">Paramecium sonneborni</name>
    <dbReference type="NCBI Taxonomy" id="65129"/>
    <lineage>
        <taxon>Eukaryota</taxon>
        <taxon>Sar</taxon>
        <taxon>Alveolata</taxon>
        <taxon>Ciliophora</taxon>
        <taxon>Intramacronucleata</taxon>
        <taxon>Oligohymenophorea</taxon>
        <taxon>Peniculida</taxon>
        <taxon>Parameciidae</taxon>
        <taxon>Paramecium</taxon>
    </lineage>
</organism>
<evidence type="ECO:0000313" key="3">
    <source>
        <dbReference type="Proteomes" id="UP000692954"/>
    </source>
</evidence>
<dbReference type="EMBL" id="CAJJDN010000132">
    <property type="protein sequence ID" value="CAD8121439.1"/>
    <property type="molecule type" value="Genomic_DNA"/>
</dbReference>
<reference evidence="2" key="1">
    <citation type="submission" date="2021-01" db="EMBL/GenBank/DDBJ databases">
        <authorList>
            <consortium name="Genoscope - CEA"/>
            <person name="William W."/>
        </authorList>
    </citation>
    <scope>NUCLEOTIDE SEQUENCE</scope>
</reference>
<sequence length="673" mass="79638">MSENQKSKQISCCQRITEIFKRPSKIIQSQPIQSQQDQQEQQVIQGNQNQNDWLMIEEQFLNKISSAGRRQMFYDLFQKTGIKTIELLILSFKNSNTSFIGKRCIQAELLILRNMYERFNQQPKELQWTFASATLISDNDIQIQQQSNARIKNILLVGITGQGKTTLINSFYNHISKITLDSNLRYLVIDDNEQNREGKSVTREVNQYKIKIKDDLIFNFIDTPGLGDTEGYSRDQEIIDQISKQIKKMKDKNQIIHQVIIVSQLSTNYVVENTPTLQQLALLNVLKLFGIDMAQHYIHALTFSDFTTIHRNNFENPNSIFFVLTQRDQLLLTRNFQQLNQKSNNLLTQSPTNSETAVLLSNNQLNENNKEFCQFQNSVYYQNLSNQISLIQFRKNTENYIKFIEKISFSEGFQLDTTIQVIEERIRLKNQIEILGQELQLRVRIDQLIQSNKRKIENYQSIAQENQNFSYIEFEPIKRIKQCSQNIYMTNCQDCKKTCHKNCSVSNQNLINCNMMIRLSSGNYVCESCQHTVEKHLNENIQYIQEVIEVERFYDDMRNEHNQAITMTQKLEQILQEQIQREIDNDARIILILDDLKNCFNYLFSSALYKLDLREKSLKDFLYKYFKSFENQLEKYFRESIDIFATRRLVENQQLNQQNTMFRLRTENFQRIE</sequence>
<dbReference type="GO" id="GO:0005525">
    <property type="term" value="F:GTP binding"/>
    <property type="evidence" value="ECO:0007669"/>
    <property type="project" value="InterPro"/>
</dbReference>
<dbReference type="Proteomes" id="UP000692954">
    <property type="component" value="Unassembled WGS sequence"/>
</dbReference>
<name>A0A8S1R1B9_9CILI</name>
<protein>
    <recommendedName>
        <fullName evidence="1">G domain-containing protein</fullName>
    </recommendedName>
</protein>
<dbReference type="PANTHER" id="PTHR32046:SF11">
    <property type="entry name" value="IMMUNE-ASSOCIATED NUCLEOTIDE-BINDING PROTEIN 10-LIKE"/>
    <property type="match status" value="1"/>
</dbReference>
<dbReference type="OrthoDB" id="302956at2759"/>
<evidence type="ECO:0000259" key="1">
    <source>
        <dbReference type="Pfam" id="PF01926"/>
    </source>
</evidence>
<dbReference type="Pfam" id="PF01926">
    <property type="entry name" value="MMR_HSR1"/>
    <property type="match status" value="1"/>
</dbReference>
<proteinExistence type="predicted"/>
<dbReference type="PANTHER" id="PTHR32046">
    <property type="entry name" value="G DOMAIN-CONTAINING PROTEIN"/>
    <property type="match status" value="1"/>
</dbReference>
<feature type="domain" description="G" evidence="1">
    <location>
        <begin position="154"/>
        <end position="259"/>
    </location>
</feature>
<dbReference type="InterPro" id="IPR006073">
    <property type="entry name" value="GTP-bd"/>
</dbReference>
<evidence type="ECO:0000313" key="2">
    <source>
        <dbReference type="EMBL" id="CAD8121439.1"/>
    </source>
</evidence>
<dbReference type="AlphaFoldDB" id="A0A8S1R1B9"/>